<sequence length="127" mass="13786">MSRADTVQFRHNQSIVAAAVIAAIGALPLASARWYLAPVILVPLAVVFWGWRAGTRADARELRLRGLVGQRRIGWDRVAELFADPRGRGVVRLDDGTMLHLPAVRGTDLPRLVAVTGRTTTPADPDA</sequence>
<dbReference type="Proteomes" id="UP000070620">
    <property type="component" value="Unassembled WGS sequence"/>
</dbReference>
<name>A0A136PXK8_9ACTN</name>
<feature type="domain" description="Low molecular weight protein antigen 6 PH" evidence="1">
    <location>
        <begin position="52"/>
        <end position="120"/>
    </location>
</feature>
<dbReference type="InterPro" id="IPR019692">
    <property type="entry name" value="CFP-6_PH"/>
</dbReference>
<dbReference type="AlphaFoldDB" id="A0A136PXK8"/>
<organism evidence="2 3">
    <name type="scientific">Micromonospora rosaria</name>
    <dbReference type="NCBI Taxonomy" id="47874"/>
    <lineage>
        <taxon>Bacteria</taxon>
        <taxon>Bacillati</taxon>
        <taxon>Actinomycetota</taxon>
        <taxon>Actinomycetes</taxon>
        <taxon>Micromonosporales</taxon>
        <taxon>Micromonosporaceae</taxon>
        <taxon>Micromonospora</taxon>
    </lineage>
</organism>
<reference evidence="2 3" key="1">
    <citation type="submission" date="2016-01" db="EMBL/GenBank/DDBJ databases">
        <title>Whole genome sequence and analysis of Micromonospora rosaria DSM 803, which can produce antibacterial substance rosamicin.</title>
        <authorList>
            <person name="Yang H."/>
            <person name="He X."/>
            <person name="Zhu D."/>
        </authorList>
    </citation>
    <scope>NUCLEOTIDE SEQUENCE [LARGE SCALE GENOMIC DNA]</scope>
    <source>
        <strain evidence="2 3">DSM 803</strain>
    </source>
</reference>
<gene>
    <name evidence="2" type="ORF">AWW66_04560</name>
</gene>
<dbReference type="RefSeq" id="WP_067360197.1">
    <property type="nucleotide sequence ID" value="NZ_JBIUBN010000013.1"/>
</dbReference>
<evidence type="ECO:0000313" key="2">
    <source>
        <dbReference type="EMBL" id="KXK63210.1"/>
    </source>
</evidence>
<dbReference type="EMBL" id="LRQV01000008">
    <property type="protein sequence ID" value="KXK63210.1"/>
    <property type="molecule type" value="Genomic_DNA"/>
</dbReference>
<evidence type="ECO:0000313" key="3">
    <source>
        <dbReference type="Proteomes" id="UP000070620"/>
    </source>
</evidence>
<accession>A0A136PXK8</accession>
<keyword evidence="3" id="KW-1185">Reference proteome</keyword>
<evidence type="ECO:0000259" key="1">
    <source>
        <dbReference type="Pfam" id="PF10756"/>
    </source>
</evidence>
<protein>
    <submittedName>
        <fullName evidence="2">Chemotaxis protein CheW</fullName>
    </submittedName>
</protein>
<proteinExistence type="predicted"/>
<comment type="caution">
    <text evidence="2">The sequence shown here is derived from an EMBL/GenBank/DDBJ whole genome shotgun (WGS) entry which is preliminary data.</text>
</comment>
<dbReference type="Pfam" id="PF10756">
    <property type="entry name" value="bPH_6"/>
    <property type="match status" value="1"/>
</dbReference>